<keyword evidence="1" id="KW-0732">Signal</keyword>
<feature type="signal peptide" evidence="1">
    <location>
        <begin position="1"/>
        <end position="25"/>
    </location>
</feature>
<organism evidence="2">
    <name type="scientific">Carabus violaceus</name>
    <name type="common">Violet ground beetle</name>
    <dbReference type="NCBI Taxonomy" id="41075"/>
    <lineage>
        <taxon>Eukaryota</taxon>
        <taxon>Metazoa</taxon>
        <taxon>Ecdysozoa</taxon>
        <taxon>Arthropoda</taxon>
        <taxon>Hexapoda</taxon>
        <taxon>Insecta</taxon>
        <taxon>Pterygota</taxon>
        <taxon>Neoptera</taxon>
        <taxon>Endopterygota</taxon>
        <taxon>Coleoptera</taxon>
        <taxon>Adephaga</taxon>
        <taxon>Caraboidea</taxon>
        <taxon>Carabidae</taxon>
        <taxon>Carabinae</taxon>
        <taxon>Carabini</taxon>
        <taxon>Carabina</taxon>
        <taxon>Carabus</taxon>
        <taxon>Megodontus</taxon>
    </lineage>
</organism>
<name>A0A7U3RBL9_CARVO</name>
<feature type="chain" id="PRO_5030926078" evidence="1">
    <location>
        <begin position="26"/>
        <end position="154"/>
    </location>
</feature>
<protein>
    <submittedName>
        <fullName evidence="2">Pyrokinin</fullName>
    </submittedName>
</protein>
<evidence type="ECO:0000313" key="2">
    <source>
        <dbReference type="EMBL" id="QHB80567.1"/>
    </source>
</evidence>
<dbReference type="EMBL" id="MN837670">
    <property type="protein sequence ID" value="QHB80567.1"/>
    <property type="molecule type" value="mRNA"/>
</dbReference>
<sequence length="154" mass="17551">MRAQSQFIFFIVAILLLILVEVSFSSSSDLHNIDEWSSKGLSTSTGINPGLWFGPRMGRRLKRNLKSNSAGSYNNKDQLNYITDLLQGEPWSIIARNEGKRQMNLTPRLARESDEETGDRWLQENDVSMDSGDVMARSPPFAPRLGRRMWAQFI</sequence>
<evidence type="ECO:0000256" key="1">
    <source>
        <dbReference type="SAM" id="SignalP"/>
    </source>
</evidence>
<dbReference type="AlphaFoldDB" id="A0A7U3RBL9"/>
<proteinExistence type="evidence at transcript level"/>
<accession>A0A7U3RBL9</accession>
<reference evidence="2" key="1">
    <citation type="journal article" date="2020" name="Insect Biochem. Mol. Biol.">
        <title>The Neuropeptidome of Carabus (Coleoptera, Adephaga: Carabidae).</title>
        <authorList>
            <person name="Ragionieri L."/>
            <person name="Predel R."/>
        </authorList>
    </citation>
    <scope>NUCLEOTIDE SEQUENCE</scope>
    <source>
        <strain evidence="2">46</strain>
    </source>
</reference>